<reference evidence="2" key="1">
    <citation type="submission" date="2007-07" db="EMBL/GenBank/DDBJ databases">
        <title>Complete genome sequence of Campylobacter hominis ATCC BAA-381, a commensal isolated from the human gastrointestinal tract.</title>
        <authorList>
            <person name="Fouts D.E."/>
            <person name="Mongodin E.F."/>
            <person name="Puiu D."/>
            <person name="Sebastian Y."/>
            <person name="Miller W.G."/>
            <person name="Mandrell R.E."/>
            <person name="Nelson K.E."/>
        </authorList>
    </citation>
    <scope>NUCLEOTIDE SEQUENCE [LARGE SCALE GENOMIC DNA]</scope>
    <source>
        <strain evidence="2">ATCC BAA-381 / LMG 19568 / NCTC 13146 / CH001A</strain>
    </source>
</reference>
<keyword evidence="2" id="KW-1185">Reference proteome</keyword>
<protein>
    <submittedName>
        <fullName evidence="1">Uncharacterized protein</fullName>
    </submittedName>
</protein>
<sequence length="52" mass="6653">MIKNLMYKFLHFWIKVRKFLLCKILKIFFVRIKFNELSEIFYFLILNKYVKM</sequence>
<dbReference type="KEGG" id="cha:CHAB381_1388"/>
<dbReference type="EMBL" id="CP000776">
    <property type="protein sequence ID" value="ABS52128.1"/>
    <property type="molecule type" value="Genomic_DNA"/>
</dbReference>
<gene>
    <name evidence="1" type="ordered locus">CHAB381_1388</name>
</gene>
<dbReference type="HOGENOM" id="CLU_3077851_0_0_7"/>
<organism evidence="1 2">
    <name type="scientific">Campylobacter hominis (strain ATCC BAA-381 / DSM 21671 / CCUG 45161 / LMG 19568 / NCTC 13146 / CH001A)</name>
    <dbReference type="NCBI Taxonomy" id="360107"/>
    <lineage>
        <taxon>Bacteria</taxon>
        <taxon>Pseudomonadati</taxon>
        <taxon>Campylobacterota</taxon>
        <taxon>Epsilonproteobacteria</taxon>
        <taxon>Campylobacterales</taxon>
        <taxon>Campylobacteraceae</taxon>
        <taxon>Campylobacter</taxon>
    </lineage>
</organism>
<evidence type="ECO:0000313" key="1">
    <source>
        <dbReference type="EMBL" id="ABS52128.1"/>
    </source>
</evidence>
<dbReference type="Proteomes" id="UP000002407">
    <property type="component" value="Chromosome"/>
</dbReference>
<evidence type="ECO:0000313" key="2">
    <source>
        <dbReference type="Proteomes" id="UP000002407"/>
    </source>
</evidence>
<accession>A7I347</accession>
<name>A7I347_CAMHC</name>
<dbReference type="AlphaFoldDB" id="A7I347"/>
<proteinExistence type="predicted"/>